<dbReference type="InterPro" id="IPR016186">
    <property type="entry name" value="C-type_lectin-like/link_sf"/>
</dbReference>
<dbReference type="Gene3D" id="3.10.100.10">
    <property type="entry name" value="Mannose-Binding Protein A, subunit A"/>
    <property type="match status" value="2"/>
</dbReference>
<evidence type="ECO:0000256" key="1">
    <source>
        <dbReference type="SAM" id="MobiDB-lite"/>
    </source>
</evidence>
<dbReference type="InterPro" id="IPR016187">
    <property type="entry name" value="CTDL_fold"/>
</dbReference>
<dbReference type="SUPFAM" id="SSF56436">
    <property type="entry name" value="C-type lectin-like"/>
    <property type="match status" value="2"/>
</dbReference>
<dbReference type="SMART" id="SM00034">
    <property type="entry name" value="CLECT"/>
    <property type="match status" value="2"/>
</dbReference>
<evidence type="ECO:0000259" key="2">
    <source>
        <dbReference type="PROSITE" id="PS50041"/>
    </source>
</evidence>
<dbReference type="PANTHER" id="PTHR45784:SF5">
    <property type="entry name" value="C-TYPE LECTIN DOMAIN FAMILY 20 MEMBER A-RELATED"/>
    <property type="match status" value="1"/>
</dbReference>
<organism evidence="3 4">
    <name type="scientific">Erinaceus europaeus</name>
    <name type="common">Western European hedgehog</name>
    <dbReference type="NCBI Taxonomy" id="9365"/>
    <lineage>
        <taxon>Eukaryota</taxon>
        <taxon>Metazoa</taxon>
        <taxon>Chordata</taxon>
        <taxon>Craniata</taxon>
        <taxon>Vertebrata</taxon>
        <taxon>Euteleostomi</taxon>
        <taxon>Mammalia</taxon>
        <taxon>Eutheria</taxon>
        <taxon>Laurasiatheria</taxon>
        <taxon>Eulipotyphla</taxon>
        <taxon>Erinaceidae</taxon>
        <taxon>Erinaceinae</taxon>
        <taxon>Erinaceus</taxon>
    </lineage>
</organism>
<name>A0ABM3XW75_ERIEU</name>
<dbReference type="PANTHER" id="PTHR45784">
    <property type="entry name" value="C-TYPE LECTIN DOMAIN FAMILY 20 MEMBER A-RELATED"/>
    <property type="match status" value="1"/>
</dbReference>
<reference evidence="4" key="1">
    <citation type="submission" date="2025-08" db="UniProtKB">
        <authorList>
            <consortium name="RefSeq"/>
        </authorList>
    </citation>
    <scope>IDENTIFICATION</scope>
</reference>
<dbReference type="RefSeq" id="XP_060053077.1">
    <property type="nucleotide sequence ID" value="XM_060197094.1"/>
</dbReference>
<feature type="domain" description="C-type lectin" evidence="2">
    <location>
        <begin position="1"/>
        <end position="105"/>
    </location>
</feature>
<sequence>MSWDKALDFCRRYETDLADLQSMTSLNSVQAIYSCLQRQDAWIGLHFDISTQGLVWSSGTAFTELKWSGTPALQGGFCATVYINMAFLPSLSAASCTTEKPFICYYDEKEGHRVNMEPALSLTTSPKPAVVQIGRRTFVRLDQTRTWLHALWYCRNYYTDLADLQTVTEEESNQALRSITTKMEAWIGLYFNANSGALNWSSDLGNSVPSWLWVPQMGVGLCAGLGIFSKTPPRVYATDCSSLRPFICFLDTSIGHRIGASSPPLFPSLEGTTETMPRQRISTRLEDPNSMTQIQHQVTLEHTEPTHHKPLGDISISKEEPWTPQTPMRGAFSSTMLPAVTREGNDPDIRLTATASEAQHLGTSKHPESQEPPAPKSGNCFKGIQSSNWQQDNFPLDQVALSISGQLFGILKADFTIPALMDPEEMKDQFLSEIEEALKYTLGAKKFSLEGVGLEVNKK</sequence>
<dbReference type="Pfam" id="PF00059">
    <property type="entry name" value="Lectin_C"/>
    <property type="match status" value="2"/>
</dbReference>
<proteinExistence type="predicted"/>
<dbReference type="PROSITE" id="PS51257">
    <property type="entry name" value="PROKAR_LIPOPROTEIN"/>
    <property type="match status" value="1"/>
</dbReference>
<dbReference type="Proteomes" id="UP001652624">
    <property type="component" value="Chromosome 9"/>
</dbReference>
<dbReference type="GeneID" id="132540301"/>
<dbReference type="InterPro" id="IPR001304">
    <property type="entry name" value="C-type_lectin-like"/>
</dbReference>
<protein>
    <submittedName>
        <fullName evidence="4">C-type lectin domain family 20 member A</fullName>
    </submittedName>
</protein>
<gene>
    <name evidence="4" type="primary">CLEC20A</name>
</gene>
<feature type="region of interest" description="Disordered" evidence="1">
    <location>
        <begin position="359"/>
        <end position="385"/>
    </location>
</feature>
<feature type="domain" description="C-type lectin" evidence="2">
    <location>
        <begin position="133"/>
        <end position="249"/>
    </location>
</feature>
<evidence type="ECO:0000313" key="4">
    <source>
        <dbReference type="RefSeq" id="XP_060053077.1"/>
    </source>
</evidence>
<dbReference type="PROSITE" id="PS50041">
    <property type="entry name" value="C_TYPE_LECTIN_2"/>
    <property type="match status" value="2"/>
</dbReference>
<accession>A0ABM3XW75</accession>
<keyword evidence="3" id="KW-1185">Reference proteome</keyword>
<evidence type="ECO:0000313" key="3">
    <source>
        <dbReference type="Proteomes" id="UP001652624"/>
    </source>
</evidence>